<keyword evidence="2" id="KW-1185">Reference proteome</keyword>
<protein>
    <submittedName>
        <fullName evidence="1">Uncharacterized protein</fullName>
    </submittedName>
</protein>
<sequence length="114" mass="12127">MTAQVNALAKPVLKEAKDDVLFVGKLEGVAHGLVTYENSVVGDVVALHVKTSTGNDFETHVTLTSATSMPLIFVIPKTIFEKNLVPGANAKLHYSVTRASNVSASPVLTVRLEP</sequence>
<accession>A0ABX8Q085</accession>
<evidence type="ECO:0000313" key="1">
    <source>
        <dbReference type="EMBL" id="QXI07097.1"/>
    </source>
</evidence>
<gene>
    <name evidence="1" type="ORF">HU718_005235</name>
</gene>
<reference evidence="1 2" key="1">
    <citation type="journal article" date="2020" name="Microorganisms">
        <title>Reliable Identification of Environmental Pseudomonas Isolates Using the rpoD Gene.</title>
        <authorList>
            <consortium name="The Broad Institute Genome Sequencing Platform"/>
            <person name="Girard L."/>
            <person name="Lood C."/>
            <person name="Rokni-Zadeh H."/>
            <person name="van Noort V."/>
            <person name="Lavigne R."/>
            <person name="De Mot R."/>
        </authorList>
    </citation>
    <scope>NUCLEOTIDE SEQUENCE [LARGE SCALE GENOMIC DNA]</scope>
    <source>
        <strain evidence="1 2">ZA 5.3</strain>
    </source>
</reference>
<organism evidence="1 2">
    <name type="scientific">Pseudomonas tensinigenes</name>
    <dbReference type="NCBI Taxonomy" id="2745511"/>
    <lineage>
        <taxon>Bacteria</taxon>
        <taxon>Pseudomonadati</taxon>
        <taxon>Pseudomonadota</taxon>
        <taxon>Gammaproteobacteria</taxon>
        <taxon>Pseudomonadales</taxon>
        <taxon>Pseudomonadaceae</taxon>
        <taxon>Pseudomonas</taxon>
    </lineage>
</organism>
<dbReference type="RefSeq" id="WP_186616577.1">
    <property type="nucleotide sequence ID" value="NZ_CP077089.1"/>
</dbReference>
<evidence type="ECO:0000313" key="2">
    <source>
        <dbReference type="Proteomes" id="UP000646386"/>
    </source>
</evidence>
<reference evidence="1 2" key="2">
    <citation type="journal article" date="2021" name="Microorganisms">
        <title>The Ever-Expanding Pseudomonas Genus: Description of 43 New Species and Partition of the Pseudomonas putida Group.</title>
        <authorList>
            <person name="Girard L."/>
            <person name="Lood C."/>
            <person name="Hofte M."/>
            <person name="Vandamme P."/>
            <person name="Rokni-Zadeh H."/>
            <person name="van Noort V."/>
            <person name="Lavigne R."/>
            <person name="De Mot R."/>
        </authorList>
    </citation>
    <scope>NUCLEOTIDE SEQUENCE [LARGE SCALE GENOMIC DNA]</scope>
    <source>
        <strain evidence="1 2">ZA 5.3</strain>
    </source>
</reference>
<proteinExistence type="predicted"/>
<dbReference type="EMBL" id="CP077089">
    <property type="protein sequence ID" value="QXI07097.1"/>
    <property type="molecule type" value="Genomic_DNA"/>
</dbReference>
<name>A0ABX8Q085_9PSED</name>
<dbReference type="Proteomes" id="UP000646386">
    <property type="component" value="Chromosome"/>
</dbReference>